<dbReference type="SMART" id="SM00028">
    <property type="entry name" value="TPR"/>
    <property type="match status" value="5"/>
</dbReference>
<dbReference type="SUPFAM" id="SSF48452">
    <property type="entry name" value="TPR-like"/>
    <property type="match status" value="1"/>
</dbReference>
<dbReference type="InterPro" id="IPR011990">
    <property type="entry name" value="TPR-like_helical_dom_sf"/>
</dbReference>
<dbReference type="eggNOG" id="COG0457">
    <property type="taxonomic scope" value="Bacteria"/>
</dbReference>
<organism evidence="4 5">
    <name type="scientific">Chloroflexus aurantiacus (strain ATCC 29366 / DSM 635 / J-10-fl)</name>
    <dbReference type="NCBI Taxonomy" id="324602"/>
    <lineage>
        <taxon>Bacteria</taxon>
        <taxon>Bacillati</taxon>
        <taxon>Chloroflexota</taxon>
        <taxon>Chloroflexia</taxon>
        <taxon>Chloroflexales</taxon>
        <taxon>Chloroflexineae</taxon>
        <taxon>Chloroflexaceae</taxon>
        <taxon>Chloroflexus</taxon>
    </lineage>
</organism>
<dbReference type="KEGG" id="cau:Caur_0246"/>
<keyword evidence="2 3" id="KW-0802">TPR repeat</keyword>
<dbReference type="EnsemblBacteria" id="ABY33499">
    <property type="protein sequence ID" value="ABY33499"/>
    <property type="gene ID" value="Caur_0246"/>
</dbReference>
<gene>
    <name evidence="4" type="ordered locus">Caur_0246</name>
</gene>
<dbReference type="PROSITE" id="PS50293">
    <property type="entry name" value="TPR_REGION"/>
    <property type="match status" value="1"/>
</dbReference>
<dbReference type="STRING" id="324602.Caur_0246"/>
<dbReference type="PATRIC" id="fig|324602.8.peg.286"/>
<sequence>MTDETRRVAGRRHLRYGLAFERTQHPEAAVDQFRRAIAADPTLRDAHNALAFHYQQQGLLAKAADAFAAVASLADDYFAHFNLGFVLIELERYDEAEREFRRCLELDPGDVAAQLELAYIYAARGDYETALNFLTIPRQHYYDDWGVFHLLGRCLFHMQRFDEARQAWQQSLALAPTPETQLELLSCLQSIERRREFHATISHKDELYIHEGVICLGSAMDDGFTIRPLSNYRFSELDVARTIQRFLALARSSEWRFGGVTTPELMSKPLALTLAQLLNLPLLSLHHLPQLSEPILIVMAVGHSADLLTIARERLPVPGPGFCLAVNWTRQSKLLPEIIGVIVEGQCTVPWEEELQSLDTAGQTDHIKHIAGRLIQMVQTLPGEDNLPRQIRYYTRHHRRLAINALLHTSPPDHPAE</sequence>
<name>A9WCA6_CHLAA</name>
<dbReference type="InParanoid" id="A9WCA6"/>
<reference evidence="5" key="1">
    <citation type="journal article" date="2011" name="BMC Genomics">
        <title>Complete genome sequence of the filamentous anoxygenic phototrophic bacterium Chloroflexus aurantiacus.</title>
        <authorList>
            <person name="Tang K.H."/>
            <person name="Barry K."/>
            <person name="Chertkov O."/>
            <person name="Dalin E."/>
            <person name="Han C.S."/>
            <person name="Hauser L.J."/>
            <person name="Honchak B.M."/>
            <person name="Karbach L.E."/>
            <person name="Land M.L."/>
            <person name="Lapidus A."/>
            <person name="Larimer F.W."/>
            <person name="Mikhailova N."/>
            <person name="Pitluck S."/>
            <person name="Pierson B.K."/>
            <person name="Blankenship R.E."/>
        </authorList>
    </citation>
    <scope>NUCLEOTIDE SEQUENCE [LARGE SCALE GENOMIC DNA]</scope>
    <source>
        <strain evidence="5">ATCC 29366 / DSM 635 / J-10-fl</strain>
    </source>
</reference>
<feature type="repeat" description="TPR" evidence="3">
    <location>
        <begin position="10"/>
        <end position="43"/>
    </location>
</feature>
<dbReference type="Pfam" id="PF14559">
    <property type="entry name" value="TPR_19"/>
    <property type="match status" value="1"/>
</dbReference>
<dbReference type="Pfam" id="PF07719">
    <property type="entry name" value="TPR_2"/>
    <property type="match status" value="1"/>
</dbReference>
<proteinExistence type="predicted"/>
<dbReference type="InterPro" id="IPR019734">
    <property type="entry name" value="TPR_rpt"/>
</dbReference>
<dbReference type="AlphaFoldDB" id="A9WCA6"/>
<dbReference type="PANTHER" id="PTHR44858">
    <property type="entry name" value="TETRATRICOPEPTIDE REPEAT PROTEIN 6"/>
    <property type="match status" value="1"/>
</dbReference>
<evidence type="ECO:0000313" key="5">
    <source>
        <dbReference type="Proteomes" id="UP000002008"/>
    </source>
</evidence>
<dbReference type="Gene3D" id="1.25.40.10">
    <property type="entry name" value="Tetratricopeptide repeat domain"/>
    <property type="match status" value="3"/>
</dbReference>
<dbReference type="InterPro" id="IPR013105">
    <property type="entry name" value="TPR_2"/>
</dbReference>
<dbReference type="RefSeq" id="WP_012256155.1">
    <property type="nucleotide sequence ID" value="NC_010175.1"/>
</dbReference>
<protein>
    <submittedName>
        <fullName evidence="4">Tetratricopeptide TPR_2 repeat protein</fullName>
    </submittedName>
</protein>
<evidence type="ECO:0000313" key="4">
    <source>
        <dbReference type="EMBL" id="ABY33499.1"/>
    </source>
</evidence>
<dbReference type="Proteomes" id="UP000002008">
    <property type="component" value="Chromosome"/>
</dbReference>
<evidence type="ECO:0000256" key="2">
    <source>
        <dbReference type="ARBA" id="ARBA00022803"/>
    </source>
</evidence>
<dbReference type="PANTHER" id="PTHR44858:SF1">
    <property type="entry name" value="UDP-N-ACETYLGLUCOSAMINE--PEPTIDE N-ACETYLGLUCOSAMINYLTRANSFERASE SPINDLY-RELATED"/>
    <property type="match status" value="1"/>
</dbReference>
<feature type="repeat" description="TPR" evidence="3">
    <location>
        <begin position="145"/>
        <end position="178"/>
    </location>
</feature>
<keyword evidence="1" id="KW-0677">Repeat</keyword>
<dbReference type="EMBL" id="CP000909">
    <property type="protein sequence ID" value="ABY33499.1"/>
    <property type="molecule type" value="Genomic_DNA"/>
</dbReference>
<evidence type="ECO:0000256" key="3">
    <source>
        <dbReference type="PROSITE-ProRule" id="PRU00339"/>
    </source>
</evidence>
<feature type="repeat" description="TPR" evidence="3">
    <location>
        <begin position="77"/>
        <end position="110"/>
    </location>
</feature>
<dbReference type="PROSITE" id="PS50005">
    <property type="entry name" value="TPR"/>
    <property type="match status" value="3"/>
</dbReference>
<dbReference type="HOGENOM" id="CLU_660352_0_0_0"/>
<evidence type="ECO:0000256" key="1">
    <source>
        <dbReference type="ARBA" id="ARBA00022737"/>
    </source>
</evidence>
<accession>A9WCA6</accession>
<keyword evidence="5" id="KW-1185">Reference proteome</keyword>
<dbReference type="InterPro" id="IPR050498">
    <property type="entry name" value="Ycf3"/>
</dbReference>